<gene>
    <name evidence="3" type="primary">LOC112460140</name>
</gene>
<sequence length="319" mass="36657">MQPSCIGAIFARFAVFGMYKWSTRILERSQEFDTVRVRRKHSPDTMNTHGANYYVPIENESCTKQHNDFDKPRCMPRILGRRFALTSTAYKYLDVGINVGPMSFVDILIGDNRGNQIVLPHATWTALIERRMDIEQLLESTIGSSLSIHDAVIELVKMRDASVVKLTSCNTSLYMKPSTMLFIFELGQCVKHEYFKLYQNTHEVNMKFNQFVTILRRKCIIDKCRVLKLLPGRDGIPRLAQLKLNSGELIRPIQRLYLLEADPVILEGDDLAPTAKPEETAEVIRSHRKKDAVEVITHKGDRKKETAEVIRDDRKKEST</sequence>
<dbReference type="AlphaFoldDB" id="A0A6J1QDR6"/>
<proteinExistence type="predicted"/>
<dbReference type="RefSeq" id="XP_024880439.1">
    <property type="nucleotide sequence ID" value="XM_025024671.1"/>
</dbReference>
<evidence type="ECO:0000313" key="2">
    <source>
        <dbReference type="Proteomes" id="UP000504618"/>
    </source>
</evidence>
<reference evidence="3" key="1">
    <citation type="submission" date="2025-08" db="UniProtKB">
        <authorList>
            <consortium name="RefSeq"/>
        </authorList>
    </citation>
    <scope>IDENTIFICATION</scope>
    <source>
        <tissue evidence="3">Whole body</tissue>
    </source>
</reference>
<dbReference type="OrthoDB" id="7607551at2759"/>
<accession>A0A6J1QDR6</accession>
<dbReference type="Proteomes" id="UP000504618">
    <property type="component" value="Unplaced"/>
</dbReference>
<feature type="non-terminal residue" evidence="3">
    <location>
        <position position="319"/>
    </location>
</feature>
<name>A0A6J1QDR6_9HYME</name>
<dbReference type="GeneID" id="112460140"/>
<organism evidence="2 3">
    <name type="scientific">Temnothorax curvispinosus</name>
    <dbReference type="NCBI Taxonomy" id="300111"/>
    <lineage>
        <taxon>Eukaryota</taxon>
        <taxon>Metazoa</taxon>
        <taxon>Ecdysozoa</taxon>
        <taxon>Arthropoda</taxon>
        <taxon>Hexapoda</taxon>
        <taxon>Insecta</taxon>
        <taxon>Pterygota</taxon>
        <taxon>Neoptera</taxon>
        <taxon>Endopterygota</taxon>
        <taxon>Hymenoptera</taxon>
        <taxon>Apocrita</taxon>
        <taxon>Aculeata</taxon>
        <taxon>Formicoidea</taxon>
        <taxon>Formicidae</taxon>
        <taxon>Myrmicinae</taxon>
        <taxon>Temnothorax</taxon>
    </lineage>
</organism>
<evidence type="ECO:0000313" key="3">
    <source>
        <dbReference type="RefSeq" id="XP_024880439.1"/>
    </source>
</evidence>
<protein>
    <submittedName>
        <fullName evidence="3">Uncharacterized protein LOC112460140</fullName>
    </submittedName>
</protein>
<keyword evidence="2" id="KW-1185">Reference proteome</keyword>
<evidence type="ECO:0000256" key="1">
    <source>
        <dbReference type="SAM" id="MobiDB-lite"/>
    </source>
</evidence>
<feature type="region of interest" description="Disordered" evidence="1">
    <location>
        <begin position="298"/>
        <end position="319"/>
    </location>
</feature>